<keyword evidence="1" id="KW-0732">Signal</keyword>
<reference evidence="4 5" key="1">
    <citation type="submission" date="2012-06" db="EMBL/GenBank/DDBJ databases">
        <title>Complete genome sequence of Corynebacterium terpenotabidum Y-11 (=DSM 44721).</title>
        <authorList>
            <person name="Ruckert C."/>
            <person name="Albersmeier A."/>
            <person name="Al-Dilaimi A."/>
            <person name="Szczepanowski R."/>
            <person name="Kalinowski J."/>
        </authorList>
    </citation>
    <scope>NUCLEOTIDE SEQUENCE [LARGE SCALE GENOMIC DNA]</scope>
    <source>
        <strain evidence="4 5">Y-11</strain>
    </source>
</reference>
<dbReference type="Gene3D" id="2.60.40.2180">
    <property type="match status" value="1"/>
</dbReference>
<dbReference type="AlphaFoldDB" id="S4XGB4"/>
<protein>
    <recommendedName>
        <fullName evidence="3">Esterase Ig-like N-terminal domain-containing protein</fullName>
    </recommendedName>
</protein>
<evidence type="ECO:0000259" key="3">
    <source>
        <dbReference type="Pfam" id="PF18435"/>
    </source>
</evidence>
<organism evidence="4 5">
    <name type="scientific">Corynebacterium terpenotabidum Y-11</name>
    <dbReference type="NCBI Taxonomy" id="1200352"/>
    <lineage>
        <taxon>Bacteria</taxon>
        <taxon>Bacillati</taxon>
        <taxon>Actinomycetota</taxon>
        <taxon>Actinomycetes</taxon>
        <taxon>Mycobacteriales</taxon>
        <taxon>Corynebacteriaceae</taxon>
        <taxon>Corynebacterium</taxon>
    </lineage>
</organism>
<accession>S4XGB4</accession>
<dbReference type="Pfam" id="PF18435">
    <property type="entry name" value="EstA_Ig_like"/>
    <property type="match status" value="1"/>
</dbReference>
<dbReference type="eggNOG" id="COG4099">
    <property type="taxonomic scope" value="Bacteria"/>
</dbReference>
<dbReference type="SUPFAM" id="SSF53474">
    <property type="entry name" value="alpha/beta-Hydrolases"/>
    <property type="match status" value="1"/>
</dbReference>
<evidence type="ECO:0000313" key="4">
    <source>
        <dbReference type="EMBL" id="AGP31576.1"/>
    </source>
</evidence>
<dbReference type="PROSITE" id="PS51318">
    <property type="entry name" value="TAT"/>
    <property type="match status" value="1"/>
</dbReference>
<dbReference type="InterPro" id="IPR050955">
    <property type="entry name" value="Plant_Biomass_Hydrol_Est"/>
</dbReference>
<keyword evidence="5" id="KW-1185">Reference proteome</keyword>
<feature type="region of interest" description="Disordered" evidence="2">
    <location>
        <begin position="131"/>
        <end position="180"/>
    </location>
</feature>
<dbReference type="InterPro" id="IPR006311">
    <property type="entry name" value="TAT_signal"/>
</dbReference>
<dbReference type="InterPro" id="IPR029058">
    <property type="entry name" value="AB_hydrolase_fold"/>
</dbReference>
<dbReference type="Gene3D" id="3.40.50.1820">
    <property type="entry name" value="alpha/beta hydrolase"/>
    <property type="match status" value="1"/>
</dbReference>
<dbReference type="PATRIC" id="fig|1200352.3.peg.1971"/>
<dbReference type="KEGG" id="cter:A606_09685"/>
<name>S4XGB4_9CORY</name>
<dbReference type="Proteomes" id="UP000014809">
    <property type="component" value="Chromosome"/>
</dbReference>
<dbReference type="InterPro" id="IPR041172">
    <property type="entry name" value="EstA_Ig-like_N"/>
</dbReference>
<evidence type="ECO:0000256" key="1">
    <source>
        <dbReference type="ARBA" id="ARBA00022729"/>
    </source>
</evidence>
<dbReference type="PANTHER" id="PTHR43037">
    <property type="entry name" value="UNNAMED PRODUCT-RELATED"/>
    <property type="match status" value="1"/>
</dbReference>
<dbReference type="HOGENOM" id="CLU_035499_0_0_11"/>
<dbReference type="EMBL" id="CP003696">
    <property type="protein sequence ID" value="AGP31576.1"/>
    <property type="molecule type" value="Genomic_DNA"/>
</dbReference>
<dbReference type="RefSeq" id="WP_020441930.1">
    <property type="nucleotide sequence ID" value="NC_021663.1"/>
</dbReference>
<feature type="domain" description="Esterase Ig-like N-terminal" evidence="3">
    <location>
        <begin position="53"/>
        <end position="201"/>
    </location>
</feature>
<dbReference type="PROSITE" id="PS51257">
    <property type="entry name" value="PROKAR_LIPOPROTEIN"/>
    <property type="match status" value="1"/>
</dbReference>
<evidence type="ECO:0000256" key="2">
    <source>
        <dbReference type="SAM" id="MobiDB-lite"/>
    </source>
</evidence>
<dbReference type="PANTHER" id="PTHR43037:SF1">
    <property type="entry name" value="BLL1128 PROTEIN"/>
    <property type="match status" value="1"/>
</dbReference>
<gene>
    <name evidence="4" type="ORF">A606_09685</name>
</gene>
<evidence type="ECO:0000313" key="5">
    <source>
        <dbReference type="Proteomes" id="UP000014809"/>
    </source>
</evidence>
<sequence length="482" mass="49670">MKDIDRRTFLRGAASISLVGIMGGVVAACSGSSDNSPSTTTSAATTTVGHIRSATAVTEVLGAGLTLAAVALEYDAEIDGSSLTAGNFTVDGRTVTRVYTNSSAAIATADQPDGQPGKFVIVELDTADDAGLLWNNQPDDGAGGADGVDGAETASADDTDSDSGPGAGGPQAGSSSSPVVADAVATVTATGTVTTTSGETYEDAGAVTTSAAVDPLVDLFTQATFTDPDTGDSLPYNIFAPAGVDLSNPDGSTKYPLVLFMHDASVVGADVKGPLVQGQGAVCWASPDDQERHPCFVVAPQYPTVVVSDDYEPTSLFDTTVNLLNDLVDRYPVDPDHLHATGQSMGAMMTLGMNIRHPELLASSYVVAGQWPAEEAAPLAQKKLWVTVSQGDEKAFPMENDIMDVIREAGTEITEATWDATWDAERLNSAAETVADAGTPVNYTSFLAGTVPGASEGSGAEHMGTWKVAYTIPAIRDRVMED</sequence>
<proteinExistence type="predicted"/>